<keyword evidence="1" id="KW-0489">Methyltransferase</keyword>
<keyword evidence="1" id="KW-0949">S-adenosyl-L-methionine</keyword>
<evidence type="ECO:0000313" key="3">
    <source>
        <dbReference type="Proteomes" id="UP001432322"/>
    </source>
</evidence>
<feature type="non-terminal residue" evidence="2">
    <location>
        <position position="1"/>
    </location>
</feature>
<dbReference type="InterPro" id="IPR050851">
    <property type="entry name" value="mRNA_Cap_2O-Ribose_MeTrfase"/>
</dbReference>
<keyword evidence="3" id="KW-1185">Reference proteome</keyword>
<dbReference type="GO" id="GO:0032259">
    <property type="term" value="P:methylation"/>
    <property type="evidence" value="ECO:0007669"/>
    <property type="project" value="UniProtKB-KW"/>
</dbReference>
<comment type="catalytic activity">
    <reaction evidence="1">
        <text>a 5'-end (N(7)-methyl 5'-triphosphoguanosine)-ribonucleoside in mRNA + S-adenosyl-L-methionine = a 5'-end (N(7)-methyl 5'-triphosphoguanosine)-(2'-O-methyl-ribonucleoside) in mRNA + S-adenosyl-L-homocysteine + H(+)</text>
        <dbReference type="Rhea" id="RHEA:67020"/>
        <dbReference type="Rhea" id="RHEA-COMP:17167"/>
        <dbReference type="Rhea" id="RHEA-COMP:17168"/>
        <dbReference type="ChEBI" id="CHEBI:15378"/>
        <dbReference type="ChEBI" id="CHEBI:57856"/>
        <dbReference type="ChEBI" id="CHEBI:59789"/>
        <dbReference type="ChEBI" id="CHEBI:156461"/>
        <dbReference type="ChEBI" id="CHEBI:167609"/>
        <dbReference type="EC" id="2.1.1.57"/>
    </reaction>
</comment>
<gene>
    <name evidence="2" type="ORF">PFISCL1PPCAC_1890</name>
</gene>
<dbReference type="GO" id="GO:0003676">
    <property type="term" value="F:nucleic acid binding"/>
    <property type="evidence" value="ECO:0007669"/>
    <property type="project" value="UniProtKB-UniRule"/>
</dbReference>
<dbReference type="AlphaFoldDB" id="A0AAV5UV49"/>
<comment type="caution">
    <text evidence="2">The sequence shown here is derived from an EMBL/GenBank/DDBJ whole genome shotgun (WGS) entry which is preliminary data.</text>
</comment>
<dbReference type="GO" id="GO:0005634">
    <property type="term" value="C:nucleus"/>
    <property type="evidence" value="ECO:0007669"/>
    <property type="project" value="UniProtKB-SubCell"/>
</dbReference>
<protein>
    <recommendedName>
        <fullName evidence="1">Cap-specific mRNA (nucleoside-2'-O-)-methyltransferase 1</fullName>
        <ecNumber evidence="1">2.1.1.57</ecNumber>
    </recommendedName>
    <alternativeName>
        <fullName evidence="1">Cap1 2'O-ribose methyltransferase 1</fullName>
    </alternativeName>
</protein>
<feature type="non-terminal residue" evidence="2">
    <location>
        <position position="129"/>
    </location>
</feature>
<dbReference type="Gene3D" id="3.40.50.12760">
    <property type="match status" value="1"/>
</dbReference>
<dbReference type="EC" id="2.1.1.57" evidence="1"/>
<keyword evidence="1" id="KW-0506">mRNA capping</keyword>
<organism evidence="2 3">
    <name type="scientific">Pristionchus fissidentatus</name>
    <dbReference type="NCBI Taxonomy" id="1538716"/>
    <lineage>
        <taxon>Eukaryota</taxon>
        <taxon>Metazoa</taxon>
        <taxon>Ecdysozoa</taxon>
        <taxon>Nematoda</taxon>
        <taxon>Chromadorea</taxon>
        <taxon>Rhabditida</taxon>
        <taxon>Rhabditina</taxon>
        <taxon>Diplogasteromorpha</taxon>
        <taxon>Diplogasteroidea</taxon>
        <taxon>Neodiplogasteridae</taxon>
        <taxon>Pristionchus</taxon>
    </lineage>
</organism>
<keyword evidence="1" id="KW-0507">mRNA processing</keyword>
<dbReference type="GO" id="GO:0005737">
    <property type="term" value="C:cytoplasm"/>
    <property type="evidence" value="ECO:0007669"/>
    <property type="project" value="TreeGrafter"/>
</dbReference>
<dbReference type="GO" id="GO:0004483">
    <property type="term" value="F:methyltransferase cap1 activity"/>
    <property type="evidence" value="ECO:0007669"/>
    <property type="project" value="UniProtKB-UniRule"/>
</dbReference>
<comment type="function">
    <text evidence="1">S-adenosyl-L-methionine-dependent methyltransferase that mediates RNA cap1 2'-O-ribose methylation to the 5'-cap structure of RNAs. Methylates the ribose of the first nucleotide of a m(7)GpppG-capped mRNA to produce m(7)GpppNmp (cap1).</text>
</comment>
<dbReference type="Proteomes" id="UP001432322">
    <property type="component" value="Unassembled WGS sequence"/>
</dbReference>
<dbReference type="PANTHER" id="PTHR16121:SF0">
    <property type="entry name" value="CAP-SPECIFIC MRNA (NUCLEOSIDE-2'-O-)-METHYLTRANSFERASE 1"/>
    <property type="match status" value="1"/>
</dbReference>
<evidence type="ECO:0000256" key="1">
    <source>
        <dbReference type="RuleBase" id="RU368012"/>
    </source>
</evidence>
<reference evidence="2" key="1">
    <citation type="submission" date="2023-10" db="EMBL/GenBank/DDBJ databases">
        <title>Genome assembly of Pristionchus species.</title>
        <authorList>
            <person name="Yoshida K."/>
            <person name="Sommer R.J."/>
        </authorList>
    </citation>
    <scope>NUCLEOTIDE SEQUENCE</scope>
    <source>
        <strain evidence="2">RS5133</strain>
    </source>
</reference>
<comment type="subcellular location">
    <subcellularLocation>
        <location evidence="1">Nucleus</location>
    </subcellularLocation>
</comment>
<proteinExistence type="predicted"/>
<dbReference type="GO" id="GO:0016556">
    <property type="term" value="P:mRNA modification"/>
    <property type="evidence" value="ECO:0007669"/>
    <property type="project" value="UniProtKB-UniRule"/>
</dbReference>
<dbReference type="EMBL" id="BTSY01000001">
    <property type="protein sequence ID" value="GMT10593.1"/>
    <property type="molecule type" value="Genomic_DNA"/>
</dbReference>
<keyword evidence="1" id="KW-0539">Nucleus</keyword>
<sequence length="129" mass="14672">VFDFLLTDENIEDVVTKRPLDTRTRGKNIDRETELFYFAESQTLSVPYASQYIWLRKGFYNAKCYSPELDPTPICSLTSHSLLDTVKRVGHKSKGQETQINPYEPAIKEAFIDLVMRGTCGKGVNLYAG</sequence>
<dbReference type="PANTHER" id="PTHR16121">
    <property type="entry name" value="CAP-SPECIFIC MRNA (NUCLEOSIDE-2'-O-)-METHYLTRANSFERASE 1-RELATED"/>
    <property type="match status" value="1"/>
</dbReference>
<evidence type="ECO:0000313" key="2">
    <source>
        <dbReference type="EMBL" id="GMT10593.1"/>
    </source>
</evidence>
<dbReference type="GO" id="GO:0006370">
    <property type="term" value="P:7-methylguanosine mRNA capping"/>
    <property type="evidence" value="ECO:0007669"/>
    <property type="project" value="UniProtKB-UniRule"/>
</dbReference>
<name>A0AAV5UV49_9BILA</name>
<keyword evidence="1" id="KW-0808">Transferase</keyword>
<accession>A0AAV5UV49</accession>